<organism evidence="1 2">
    <name type="scientific">Mucilaginibacter rigui</name>
    <dbReference type="NCBI Taxonomy" id="534635"/>
    <lineage>
        <taxon>Bacteria</taxon>
        <taxon>Pseudomonadati</taxon>
        <taxon>Bacteroidota</taxon>
        <taxon>Sphingobacteriia</taxon>
        <taxon>Sphingobacteriales</taxon>
        <taxon>Sphingobacteriaceae</taxon>
        <taxon>Mucilaginibacter</taxon>
    </lineage>
</organism>
<gene>
    <name evidence="1" type="ORF">IDJ75_09625</name>
</gene>
<sequence length="60" mass="6959">MLTRDDVLKTIDDLPKEFSLDEIIDRLIILEKIDTGLDQSKNNETISTNEAKEQLAKWLK</sequence>
<name>A0ABR7X657_9SPHI</name>
<comment type="caution">
    <text evidence="1">The sequence shown here is derived from an EMBL/GenBank/DDBJ whole genome shotgun (WGS) entry which is preliminary data.</text>
</comment>
<reference evidence="1 2" key="1">
    <citation type="submission" date="2020-09" db="EMBL/GenBank/DDBJ databases">
        <title>Novel species of Mucilaginibacter isolated from a glacier on the Tibetan Plateau.</title>
        <authorList>
            <person name="Liu Q."/>
            <person name="Xin Y.-H."/>
        </authorList>
    </citation>
    <scope>NUCLEOTIDE SEQUENCE [LARGE SCALE GENOMIC DNA]</scope>
    <source>
        <strain evidence="1 2">CGMCC 1.13878</strain>
    </source>
</reference>
<keyword evidence="2" id="KW-1185">Reference proteome</keyword>
<evidence type="ECO:0000313" key="2">
    <source>
        <dbReference type="Proteomes" id="UP000618754"/>
    </source>
</evidence>
<evidence type="ECO:0008006" key="3">
    <source>
        <dbReference type="Google" id="ProtNLM"/>
    </source>
</evidence>
<accession>A0ABR7X657</accession>
<dbReference type="EMBL" id="JACWMW010000002">
    <property type="protein sequence ID" value="MBD1385535.1"/>
    <property type="molecule type" value="Genomic_DNA"/>
</dbReference>
<proteinExistence type="predicted"/>
<dbReference type="Proteomes" id="UP000618754">
    <property type="component" value="Unassembled WGS sequence"/>
</dbReference>
<dbReference type="RefSeq" id="WP_191175404.1">
    <property type="nucleotide sequence ID" value="NZ_JACWMW010000002.1"/>
</dbReference>
<protein>
    <recommendedName>
        <fullName evidence="3">Addiction module component</fullName>
    </recommendedName>
</protein>
<evidence type="ECO:0000313" key="1">
    <source>
        <dbReference type="EMBL" id="MBD1385535.1"/>
    </source>
</evidence>